<evidence type="ECO:0000259" key="15">
    <source>
        <dbReference type="PROSITE" id="PS51387"/>
    </source>
</evidence>
<dbReference type="InterPro" id="IPR016171">
    <property type="entry name" value="Vanillyl_alc_oxidase_C-sub2"/>
</dbReference>
<keyword evidence="14" id="KW-1133">Transmembrane helix</keyword>
<dbReference type="GO" id="GO:0005739">
    <property type="term" value="C:mitochondrion"/>
    <property type="evidence" value="ECO:0007669"/>
    <property type="project" value="UniProtKB-SubCell"/>
</dbReference>
<evidence type="ECO:0000313" key="17">
    <source>
        <dbReference type="Proteomes" id="UP001306508"/>
    </source>
</evidence>
<evidence type="ECO:0000256" key="12">
    <source>
        <dbReference type="ARBA" id="ARBA00083446"/>
    </source>
</evidence>
<evidence type="ECO:0000256" key="7">
    <source>
        <dbReference type="ARBA" id="ARBA00023002"/>
    </source>
</evidence>
<feature type="coiled-coil region" evidence="13">
    <location>
        <begin position="390"/>
        <end position="450"/>
    </location>
</feature>
<accession>A0AAN7WH06</accession>
<keyword evidence="8" id="KW-0496">Mitochondrion</keyword>
<keyword evidence="6" id="KW-0809">Transit peptide</keyword>
<dbReference type="FunFam" id="3.30.70.2740:FF:000001">
    <property type="entry name" value="D-lactate dehydrogenase mitochondrial"/>
    <property type="match status" value="1"/>
</dbReference>
<gene>
    <name evidence="16" type="ORF">RI543_002457</name>
</gene>
<dbReference type="FunFam" id="1.10.45.10:FF:000001">
    <property type="entry name" value="D-lactate dehydrogenase mitochondrial"/>
    <property type="match status" value="1"/>
</dbReference>
<dbReference type="GO" id="GO:0008720">
    <property type="term" value="F:D-lactate dehydrogenase (NAD+) activity"/>
    <property type="evidence" value="ECO:0007669"/>
    <property type="project" value="TreeGrafter"/>
</dbReference>
<keyword evidence="7" id="KW-0560">Oxidoreductase</keyword>
<feature type="domain" description="FAD-binding PCMH-type" evidence="15">
    <location>
        <begin position="177"/>
        <end position="356"/>
    </location>
</feature>
<keyword evidence="5" id="KW-0274">FAD</keyword>
<evidence type="ECO:0000256" key="8">
    <source>
        <dbReference type="ARBA" id="ARBA00023128"/>
    </source>
</evidence>
<evidence type="ECO:0000313" key="16">
    <source>
        <dbReference type="EMBL" id="KAK5779918.1"/>
    </source>
</evidence>
<dbReference type="GO" id="GO:0004458">
    <property type="term" value="F:D-lactate dehydrogenase (cytochrome) activity"/>
    <property type="evidence" value="ECO:0007669"/>
    <property type="project" value="UniProtKB-EC"/>
</dbReference>
<dbReference type="Pfam" id="PF02913">
    <property type="entry name" value="FAD-oxidase_C"/>
    <property type="match status" value="1"/>
</dbReference>
<dbReference type="PROSITE" id="PS51387">
    <property type="entry name" value="FAD_PCMH"/>
    <property type="match status" value="1"/>
</dbReference>
<dbReference type="Gene3D" id="3.30.465.10">
    <property type="match status" value="1"/>
</dbReference>
<organism evidence="16 17">
    <name type="scientific">Arxiozyma heterogenica</name>
    <dbReference type="NCBI Taxonomy" id="278026"/>
    <lineage>
        <taxon>Eukaryota</taxon>
        <taxon>Fungi</taxon>
        <taxon>Dikarya</taxon>
        <taxon>Ascomycota</taxon>
        <taxon>Saccharomycotina</taxon>
        <taxon>Saccharomycetes</taxon>
        <taxon>Saccharomycetales</taxon>
        <taxon>Saccharomycetaceae</taxon>
        <taxon>Arxiozyma</taxon>
    </lineage>
</organism>
<evidence type="ECO:0000256" key="5">
    <source>
        <dbReference type="ARBA" id="ARBA00022827"/>
    </source>
</evidence>
<feature type="transmembrane region" description="Helical" evidence="14">
    <location>
        <begin position="71"/>
        <end position="89"/>
    </location>
</feature>
<evidence type="ECO:0000256" key="1">
    <source>
        <dbReference type="ARBA" id="ARBA00001974"/>
    </source>
</evidence>
<dbReference type="EMBL" id="JAWIZZ010000045">
    <property type="protein sequence ID" value="KAK5779918.1"/>
    <property type="molecule type" value="Genomic_DNA"/>
</dbReference>
<dbReference type="AlphaFoldDB" id="A0AAN7WH06"/>
<dbReference type="GO" id="GO:1903457">
    <property type="term" value="P:lactate catabolic process"/>
    <property type="evidence" value="ECO:0007669"/>
    <property type="project" value="TreeGrafter"/>
</dbReference>
<comment type="caution">
    <text evidence="16">The sequence shown here is derived from an EMBL/GenBank/DDBJ whole genome shotgun (WGS) entry which is preliminary data.</text>
</comment>
<reference evidence="17" key="1">
    <citation type="submission" date="2023-07" db="EMBL/GenBank/DDBJ databases">
        <title>A draft genome of Kazachstania heterogenica Y-27499.</title>
        <authorList>
            <person name="Donic C."/>
            <person name="Kralova J.S."/>
            <person name="Fidel L."/>
            <person name="Ben-Dor S."/>
            <person name="Jung S."/>
        </authorList>
    </citation>
    <scope>NUCLEOTIDE SEQUENCE [LARGE SCALE GENOMIC DNA]</scope>
    <source>
        <strain evidence="17">Y27499</strain>
    </source>
</reference>
<name>A0AAN7WH06_9SACH</name>
<keyword evidence="13" id="KW-0175">Coiled coil</keyword>
<evidence type="ECO:0000256" key="9">
    <source>
        <dbReference type="ARBA" id="ARBA00038897"/>
    </source>
</evidence>
<evidence type="ECO:0000256" key="4">
    <source>
        <dbReference type="ARBA" id="ARBA00022630"/>
    </source>
</evidence>
<dbReference type="Pfam" id="PF01565">
    <property type="entry name" value="FAD_binding_4"/>
    <property type="match status" value="1"/>
</dbReference>
<sequence length="618" mass="68843">MTKLNIVSKSILENIRPLDALNCSYSKYSLLFRNKRFYSIKKSNFVKNTNHCYYSTKYNNNNNNSNSNAKFWFSTVIIAAIAGSIGYYLNNPFSSSSSSSSFPSSLPVSKQSIEVSKSTLSVNDIKPLEYNTDKEQIEKLLVELKNVLNNDPNNYTNTASELKQHSDSDFNTHHPSEDQRPLIVLFPHSTEQVSKLLKLCHDANVPVVPFSGGSSLEGHFLPTRHPTICIDISKYMDNIIKFNKTDLDVTVQGGVPWEDLNEFLDDQGLLFGCDPGPGALLAGCVANSCSGTNAYRYGTMKENILSLTVVLPDGTIVKTKKRPKKSSAGYNLNGLFCGSEGTLGIITEVVVKCHVKSQFENVVVVSFPSIADAAACASNITQEGIPVNAMELLDDNMMHLINTNDQTEKNDWIEKPTLFFKIGGKTPVIIKELLQEMERVSKEHNAINFEYAPDEDTVKELWEARKVALWSVLDSAKRLSKDAKIWTTDVAVPISKFSEVINKTKHEMDQSGLINAIVGHAGDGNFHAFIVYTNKEELMACDKLVKNMVKRALEAEGTCTGEHGVGIGKRQFLLQELGDKPVDLMRKIKLAIDPNRIMNPDKIFTIDPNEPEYLENEF</sequence>
<evidence type="ECO:0000256" key="10">
    <source>
        <dbReference type="ARBA" id="ARBA00051436"/>
    </source>
</evidence>
<evidence type="ECO:0000256" key="14">
    <source>
        <dbReference type="SAM" id="Phobius"/>
    </source>
</evidence>
<dbReference type="PANTHER" id="PTHR11748">
    <property type="entry name" value="D-LACTATE DEHYDROGENASE"/>
    <property type="match status" value="1"/>
</dbReference>
<dbReference type="EC" id="1.1.2.4" evidence="9"/>
<comment type="cofactor">
    <cofactor evidence="1">
        <name>FAD</name>
        <dbReference type="ChEBI" id="CHEBI:57692"/>
    </cofactor>
</comment>
<dbReference type="SUPFAM" id="SSF56176">
    <property type="entry name" value="FAD-binding/transporter-associated domain-like"/>
    <property type="match status" value="1"/>
</dbReference>
<dbReference type="InterPro" id="IPR036318">
    <property type="entry name" value="FAD-bd_PCMH-like_sf"/>
</dbReference>
<dbReference type="GO" id="GO:0071949">
    <property type="term" value="F:FAD binding"/>
    <property type="evidence" value="ECO:0007669"/>
    <property type="project" value="InterPro"/>
</dbReference>
<evidence type="ECO:0000256" key="11">
    <source>
        <dbReference type="ARBA" id="ARBA00055809"/>
    </source>
</evidence>
<keyword evidence="4" id="KW-0285">Flavoprotein</keyword>
<dbReference type="InterPro" id="IPR004113">
    <property type="entry name" value="FAD-bd_oxidored_4_C"/>
</dbReference>
<evidence type="ECO:0000256" key="13">
    <source>
        <dbReference type="SAM" id="Coils"/>
    </source>
</evidence>
<dbReference type="InterPro" id="IPR006094">
    <property type="entry name" value="Oxid_FAD_bind_N"/>
</dbReference>
<keyword evidence="14" id="KW-0472">Membrane</keyword>
<dbReference type="InterPro" id="IPR016169">
    <property type="entry name" value="FAD-bd_PCMH_sub2"/>
</dbReference>
<evidence type="ECO:0000256" key="2">
    <source>
        <dbReference type="ARBA" id="ARBA00004173"/>
    </source>
</evidence>
<dbReference type="Gene3D" id="1.10.45.10">
    <property type="entry name" value="Vanillyl-alcohol Oxidase, Chain A, domain 4"/>
    <property type="match status" value="1"/>
</dbReference>
<dbReference type="InterPro" id="IPR016166">
    <property type="entry name" value="FAD-bd_PCMH"/>
</dbReference>
<comment type="similarity">
    <text evidence="3">Belongs to the FAD-binding oxidoreductase/transferase type 4 family.</text>
</comment>
<protein>
    <recommendedName>
        <fullName evidence="9">D-lactate dehydrogenase (cytochrome)</fullName>
        <ecNumber evidence="9">1.1.2.4</ecNumber>
    </recommendedName>
    <alternativeName>
        <fullName evidence="12">D-lactate ferricytochrome C oxidoreductase</fullName>
    </alternativeName>
</protein>
<dbReference type="InterPro" id="IPR016164">
    <property type="entry name" value="FAD-linked_Oxase-like_C"/>
</dbReference>
<dbReference type="Gene3D" id="3.30.70.2740">
    <property type="match status" value="1"/>
</dbReference>
<comment type="function">
    <text evidence="11">Catalyzes the stereospecific oxidation of D-lactate to pyruvate.</text>
</comment>
<keyword evidence="17" id="KW-1185">Reference proteome</keyword>
<keyword evidence="14" id="KW-0812">Transmembrane</keyword>
<dbReference type="SUPFAM" id="SSF55103">
    <property type="entry name" value="FAD-linked oxidases, C-terminal domain"/>
    <property type="match status" value="1"/>
</dbReference>
<dbReference type="FunFam" id="3.30.465.10:FF:000038">
    <property type="entry name" value="D-lactate dehydrogenase"/>
    <property type="match status" value="1"/>
</dbReference>
<proteinExistence type="inferred from homology"/>
<evidence type="ECO:0000256" key="3">
    <source>
        <dbReference type="ARBA" id="ARBA00008000"/>
    </source>
</evidence>
<dbReference type="PANTHER" id="PTHR11748:SF111">
    <property type="entry name" value="D-LACTATE DEHYDROGENASE, MITOCHONDRIAL-RELATED"/>
    <property type="match status" value="1"/>
</dbReference>
<comment type="subcellular location">
    <subcellularLocation>
        <location evidence="2">Mitochondrion</location>
    </subcellularLocation>
</comment>
<dbReference type="Proteomes" id="UP001306508">
    <property type="component" value="Unassembled WGS sequence"/>
</dbReference>
<evidence type="ECO:0000256" key="6">
    <source>
        <dbReference type="ARBA" id="ARBA00022946"/>
    </source>
</evidence>
<comment type="catalytic activity">
    <reaction evidence="10">
        <text>(R)-lactate + 2 Fe(III)-[cytochrome c] = 2 Fe(II)-[cytochrome c] + pyruvate + 2 H(+)</text>
        <dbReference type="Rhea" id="RHEA:13521"/>
        <dbReference type="Rhea" id="RHEA-COMP:10350"/>
        <dbReference type="Rhea" id="RHEA-COMP:14399"/>
        <dbReference type="ChEBI" id="CHEBI:15361"/>
        <dbReference type="ChEBI" id="CHEBI:15378"/>
        <dbReference type="ChEBI" id="CHEBI:16004"/>
        <dbReference type="ChEBI" id="CHEBI:29033"/>
        <dbReference type="ChEBI" id="CHEBI:29034"/>
        <dbReference type="EC" id="1.1.2.4"/>
    </reaction>
</comment>